<accession>A0A543NE94</accession>
<reference evidence="2 3" key="1">
    <citation type="submission" date="2019-06" db="EMBL/GenBank/DDBJ databases">
        <title>Sequencing the genomes of 1000 actinobacteria strains.</title>
        <authorList>
            <person name="Klenk H.-P."/>
        </authorList>
    </citation>
    <scope>NUCLEOTIDE SEQUENCE [LARGE SCALE GENOMIC DNA]</scope>
    <source>
        <strain evidence="2 3">DSM 45015</strain>
    </source>
</reference>
<evidence type="ECO:0000256" key="1">
    <source>
        <dbReference type="SAM" id="MobiDB-lite"/>
    </source>
</evidence>
<proteinExistence type="predicted"/>
<evidence type="ECO:0000313" key="2">
    <source>
        <dbReference type="EMBL" id="TQN30168.1"/>
    </source>
</evidence>
<feature type="region of interest" description="Disordered" evidence="1">
    <location>
        <begin position="36"/>
        <end position="60"/>
    </location>
</feature>
<dbReference type="Proteomes" id="UP000317422">
    <property type="component" value="Unassembled WGS sequence"/>
</dbReference>
<organism evidence="2 3">
    <name type="scientific">Haloactinospora alba</name>
    <dbReference type="NCBI Taxonomy" id="405555"/>
    <lineage>
        <taxon>Bacteria</taxon>
        <taxon>Bacillati</taxon>
        <taxon>Actinomycetota</taxon>
        <taxon>Actinomycetes</taxon>
        <taxon>Streptosporangiales</taxon>
        <taxon>Nocardiopsidaceae</taxon>
        <taxon>Haloactinospora</taxon>
    </lineage>
</organism>
<dbReference type="EMBL" id="VFQC01000001">
    <property type="protein sequence ID" value="TQN30168.1"/>
    <property type="molecule type" value="Genomic_DNA"/>
</dbReference>
<gene>
    <name evidence="2" type="ORF">FHX37_0029</name>
</gene>
<comment type="caution">
    <text evidence="2">The sequence shown here is derived from an EMBL/GenBank/DDBJ whole genome shotgun (WGS) entry which is preliminary data.</text>
</comment>
<evidence type="ECO:0000313" key="3">
    <source>
        <dbReference type="Proteomes" id="UP000317422"/>
    </source>
</evidence>
<name>A0A543NE94_9ACTN</name>
<feature type="compositionally biased region" description="Low complexity" evidence="1">
    <location>
        <begin position="51"/>
        <end position="60"/>
    </location>
</feature>
<sequence>MEYETAVRLIGLDQRSRNTGITAVFGSIPAVSGGVARPGGECQYPPPPPSSGVDGDSGPE</sequence>
<keyword evidence="3" id="KW-1185">Reference proteome</keyword>
<dbReference type="AlphaFoldDB" id="A0A543NE94"/>
<protein>
    <submittedName>
        <fullName evidence="2">Uncharacterized protein</fullName>
    </submittedName>
</protein>